<dbReference type="Gene3D" id="1.10.45.10">
    <property type="entry name" value="Vanillyl-alcohol Oxidase, Chain A, domain 4"/>
    <property type="match status" value="1"/>
</dbReference>
<dbReference type="Gene3D" id="3.30.43.10">
    <property type="entry name" value="Uridine Diphospho-n-acetylenolpyruvylglucosamine Reductase, domain 2"/>
    <property type="match status" value="1"/>
</dbReference>
<dbReference type="PROSITE" id="PS51387">
    <property type="entry name" value="FAD_PCMH"/>
    <property type="match status" value="1"/>
</dbReference>
<keyword evidence="5" id="KW-0732">Signal</keyword>
<dbReference type="Proteomes" id="UP000325113">
    <property type="component" value="Unassembled WGS sequence"/>
</dbReference>
<feature type="domain" description="FAD-binding PCMH-type" evidence="6">
    <location>
        <begin position="37"/>
        <end position="269"/>
    </location>
</feature>
<evidence type="ECO:0000313" key="8">
    <source>
        <dbReference type="Proteomes" id="UP000325113"/>
    </source>
</evidence>
<dbReference type="GO" id="GO:0071949">
    <property type="term" value="F:FAD binding"/>
    <property type="evidence" value="ECO:0007669"/>
    <property type="project" value="InterPro"/>
</dbReference>
<dbReference type="InterPro" id="IPR010031">
    <property type="entry name" value="FAD_lactone_oxidase-like"/>
</dbReference>
<dbReference type="Gene3D" id="3.30.465.10">
    <property type="match status" value="1"/>
</dbReference>
<comment type="similarity">
    <text evidence="2">Belongs to the oxygen-dependent FAD-linked oxidoreductase family.</text>
</comment>
<dbReference type="PANTHER" id="PTHR43762:SF1">
    <property type="entry name" value="D-ARABINONO-1,4-LACTONE OXIDASE"/>
    <property type="match status" value="1"/>
</dbReference>
<dbReference type="GO" id="GO:0003885">
    <property type="term" value="F:D-arabinono-1,4-lactone oxidase activity"/>
    <property type="evidence" value="ECO:0007669"/>
    <property type="project" value="InterPro"/>
</dbReference>
<evidence type="ECO:0000256" key="2">
    <source>
        <dbReference type="ARBA" id="ARBA00005466"/>
    </source>
</evidence>
<accession>A0A5A8C0S4</accession>
<gene>
    <name evidence="7" type="ORF">FNF31_07811</name>
</gene>
<dbReference type="GO" id="GO:0016020">
    <property type="term" value="C:membrane"/>
    <property type="evidence" value="ECO:0007669"/>
    <property type="project" value="InterPro"/>
</dbReference>
<reference evidence="7 8" key="1">
    <citation type="submission" date="2019-07" db="EMBL/GenBank/DDBJ databases">
        <title>Genomes of Cafeteria roenbergensis.</title>
        <authorList>
            <person name="Fischer M.G."/>
            <person name="Hackl T."/>
            <person name="Roman M."/>
        </authorList>
    </citation>
    <scope>NUCLEOTIDE SEQUENCE [LARGE SCALE GENOMIC DNA]</scope>
    <source>
        <strain evidence="7 8">Cflag</strain>
    </source>
</reference>
<evidence type="ECO:0000259" key="6">
    <source>
        <dbReference type="PROSITE" id="PS51387"/>
    </source>
</evidence>
<evidence type="ECO:0000256" key="3">
    <source>
        <dbReference type="ARBA" id="ARBA00022644"/>
    </source>
</evidence>
<dbReference type="InterPro" id="IPR016167">
    <property type="entry name" value="FAD-bd_PCMH_sub1"/>
</dbReference>
<sequence>MPAAAAAAALLVFRVVVVHPQWVRRPGLPSATWDGVIAFRPAAVVRAATVQDVEDAVRAAVSSGTTLKALGSGHSWSGAADPTGGTALSMDAVDAIAVEKRFADGSALVRAGGGARLYQVFRFLEEHGFSLPNVPSVDAQSMGGVLATACHGSGAASQGLASSVEGVGFIAANGTDGPERVEAWKEHLVEWRELVTRSRASSHGRAAPASLWGAEALASATDSLSKQGVEDAAGRASAARRRALVFDAARAHLGALGVVLWVSLRVEPAFFLRSHEWLARTDDVFAASKDVAAASLPVPPKALGWPSAAAFLDECVRGAGGARAACASRFVDAGIAPAVPAHAKCLSVRCLSSRHEFLKLWVLPHTPFTVVHAIDRVSADEAGPAPHASISGWRRALDEVQADLLDFSLFLGATFPSLQPWLNLLAAAAFSSPRTRLAPAHSLQVIPFRVPFHTETEWSVPARHTSRLFRSLQAAMDEMGVASGFVQEWRMVAPDDVLASPDQEDAAAGAEPRVHVTLGLRAPNSTGMGDGYFGALERLATPLGGRPHWAKRIGFSPHSSSPAQLQQLYPSGQLQAFAEAAAILDPRGIFRNAWLDAVVERVAV</sequence>
<feature type="signal peptide" evidence="5">
    <location>
        <begin position="1"/>
        <end position="20"/>
    </location>
</feature>
<dbReference type="Pfam" id="PF04030">
    <property type="entry name" value="ALO"/>
    <property type="match status" value="1"/>
</dbReference>
<evidence type="ECO:0000256" key="5">
    <source>
        <dbReference type="SAM" id="SignalP"/>
    </source>
</evidence>
<feature type="chain" id="PRO_5023110902" description="FAD-binding PCMH-type domain-containing protein" evidence="5">
    <location>
        <begin position="21"/>
        <end position="604"/>
    </location>
</feature>
<dbReference type="GO" id="GO:0019853">
    <property type="term" value="P:L-ascorbic acid biosynthetic process"/>
    <property type="evidence" value="ECO:0007669"/>
    <property type="project" value="UniProtKB-UniPathway"/>
</dbReference>
<dbReference type="Pfam" id="PF01565">
    <property type="entry name" value="FAD_binding_4"/>
    <property type="match status" value="1"/>
</dbReference>
<proteinExistence type="inferred from homology"/>
<dbReference type="PIRSF" id="PIRSF000136">
    <property type="entry name" value="LGO_GLO"/>
    <property type="match status" value="1"/>
</dbReference>
<dbReference type="PANTHER" id="PTHR43762">
    <property type="entry name" value="L-GULONOLACTONE OXIDASE"/>
    <property type="match status" value="1"/>
</dbReference>
<dbReference type="SUPFAM" id="SSF56176">
    <property type="entry name" value="FAD-binding/transporter-associated domain-like"/>
    <property type="match status" value="1"/>
</dbReference>
<protein>
    <recommendedName>
        <fullName evidence="6">FAD-binding PCMH-type domain-containing protein</fullName>
    </recommendedName>
</protein>
<evidence type="ECO:0000256" key="1">
    <source>
        <dbReference type="ARBA" id="ARBA00005147"/>
    </source>
</evidence>
<dbReference type="InterPro" id="IPR007173">
    <property type="entry name" value="ALO_C"/>
</dbReference>
<name>A0A5A8C0S4_CAFRO</name>
<comment type="caution">
    <text evidence="7">The sequence shown here is derived from an EMBL/GenBank/DDBJ whole genome shotgun (WGS) entry which is preliminary data.</text>
</comment>
<dbReference type="InterPro" id="IPR006093">
    <property type="entry name" value="Oxy_OxRdtase_FAD_BS"/>
</dbReference>
<dbReference type="UniPathway" id="UPA00132"/>
<dbReference type="AlphaFoldDB" id="A0A5A8C0S4"/>
<dbReference type="Gene3D" id="3.30.70.2520">
    <property type="match status" value="1"/>
</dbReference>
<dbReference type="InterPro" id="IPR006094">
    <property type="entry name" value="Oxid_FAD_bind_N"/>
</dbReference>
<evidence type="ECO:0000256" key="4">
    <source>
        <dbReference type="ARBA" id="ARBA00023002"/>
    </source>
</evidence>
<keyword evidence="4" id="KW-0560">Oxidoreductase</keyword>
<dbReference type="InterPro" id="IPR016169">
    <property type="entry name" value="FAD-bd_PCMH_sub2"/>
</dbReference>
<dbReference type="EMBL" id="VLTM01000192">
    <property type="protein sequence ID" value="KAA0146325.1"/>
    <property type="molecule type" value="Genomic_DNA"/>
</dbReference>
<organism evidence="7 8">
    <name type="scientific">Cafeteria roenbergensis</name>
    <name type="common">Marine flagellate</name>
    <dbReference type="NCBI Taxonomy" id="33653"/>
    <lineage>
        <taxon>Eukaryota</taxon>
        <taxon>Sar</taxon>
        <taxon>Stramenopiles</taxon>
        <taxon>Bigyra</taxon>
        <taxon>Opalozoa</taxon>
        <taxon>Bicosoecida</taxon>
        <taxon>Cafeteriaceae</taxon>
        <taxon>Cafeteria</taxon>
    </lineage>
</organism>
<dbReference type="InterPro" id="IPR016166">
    <property type="entry name" value="FAD-bd_PCMH"/>
</dbReference>
<comment type="pathway">
    <text evidence="1">Cofactor biosynthesis; L-ascorbate biosynthesis.</text>
</comment>
<dbReference type="InterPro" id="IPR016171">
    <property type="entry name" value="Vanillyl_alc_oxidase_C-sub2"/>
</dbReference>
<keyword evidence="3" id="KW-0060">Ascorbate biosynthesis</keyword>
<dbReference type="PROSITE" id="PS00862">
    <property type="entry name" value="OX2_COVAL_FAD"/>
    <property type="match status" value="1"/>
</dbReference>
<dbReference type="InterPro" id="IPR036318">
    <property type="entry name" value="FAD-bd_PCMH-like_sf"/>
</dbReference>
<evidence type="ECO:0000313" key="7">
    <source>
        <dbReference type="EMBL" id="KAA0146325.1"/>
    </source>
</evidence>